<dbReference type="AlphaFoldDB" id="A0A9E2SCU6"/>
<gene>
    <name evidence="1" type="ORF">KTO63_18520</name>
</gene>
<organism evidence="1 2">
    <name type="scientific">Pinibacter aurantiacus</name>
    <dbReference type="NCBI Taxonomy" id="2851599"/>
    <lineage>
        <taxon>Bacteria</taxon>
        <taxon>Pseudomonadati</taxon>
        <taxon>Bacteroidota</taxon>
        <taxon>Chitinophagia</taxon>
        <taxon>Chitinophagales</taxon>
        <taxon>Chitinophagaceae</taxon>
        <taxon>Pinibacter</taxon>
    </lineage>
</organism>
<name>A0A9E2SCU6_9BACT</name>
<evidence type="ECO:0000313" key="2">
    <source>
        <dbReference type="Proteomes" id="UP000812270"/>
    </source>
</evidence>
<comment type="caution">
    <text evidence="1">The sequence shown here is derived from an EMBL/GenBank/DDBJ whole genome shotgun (WGS) entry which is preliminary data.</text>
</comment>
<sequence length="202" mass="21915">MKKLFSLVTIAAFVALVSCSGGSNTKKVLIMSSGKLTVDAQNMANIKQEPGTQHNEQYVTFNTGDKVVLNVETPSGKKSFDVDAPGLYVLNLKTDTLVGGYKNFGSGPGETKITQAQLQDKVDSLQQLLNGQGVTEAKKNFFIVPGKLQKVSVNTDAQIFGPFNQLPGSFSSDNDKAPEVYKFYTAPDAREVLDRTVKMLKQ</sequence>
<protein>
    <submittedName>
        <fullName evidence="1">Uncharacterized protein</fullName>
    </submittedName>
</protein>
<proteinExistence type="predicted"/>
<accession>A0A9E2SCU6</accession>
<reference evidence="1" key="1">
    <citation type="submission" date="2021-06" db="EMBL/GenBank/DDBJ databases">
        <authorList>
            <person name="Huq M.A."/>
        </authorList>
    </citation>
    <scope>NUCLEOTIDE SEQUENCE</scope>
    <source>
        <strain evidence="1">MAH-26</strain>
    </source>
</reference>
<dbReference type="Proteomes" id="UP000812270">
    <property type="component" value="Unassembled WGS sequence"/>
</dbReference>
<keyword evidence="2" id="KW-1185">Reference proteome</keyword>
<evidence type="ECO:0000313" key="1">
    <source>
        <dbReference type="EMBL" id="MBV4359169.1"/>
    </source>
</evidence>
<dbReference type="EMBL" id="JAHSPG010000014">
    <property type="protein sequence ID" value="MBV4359169.1"/>
    <property type="molecule type" value="Genomic_DNA"/>
</dbReference>
<dbReference type="RefSeq" id="WP_217793104.1">
    <property type="nucleotide sequence ID" value="NZ_JAHSPG010000014.1"/>
</dbReference>
<dbReference type="PROSITE" id="PS51257">
    <property type="entry name" value="PROKAR_LIPOPROTEIN"/>
    <property type="match status" value="1"/>
</dbReference>